<dbReference type="PANTHER" id="PTHR10857:SF106">
    <property type="entry name" value="C2 DOMAIN-CONTAINING PROTEIN"/>
    <property type="match status" value="1"/>
</dbReference>
<dbReference type="GO" id="GO:0005886">
    <property type="term" value="C:plasma membrane"/>
    <property type="evidence" value="ECO:0007669"/>
    <property type="project" value="UniProtKB-SubCell"/>
</dbReference>
<dbReference type="Proteomes" id="UP001164929">
    <property type="component" value="Chromosome 15"/>
</dbReference>
<dbReference type="InterPro" id="IPR036465">
    <property type="entry name" value="vWFA_dom_sf"/>
</dbReference>
<dbReference type="InterPro" id="IPR045052">
    <property type="entry name" value="Copine"/>
</dbReference>
<dbReference type="Pfam" id="PF07002">
    <property type="entry name" value="Copine"/>
    <property type="match status" value="2"/>
</dbReference>
<dbReference type="InterPro" id="IPR000008">
    <property type="entry name" value="C2_dom"/>
</dbReference>
<evidence type="ECO:0000256" key="7">
    <source>
        <dbReference type="ARBA" id="ARBA00022837"/>
    </source>
</evidence>
<dbReference type="FunFam" id="2.60.40.150:FF:000168">
    <property type="entry name" value="Protein BONZAI 1"/>
    <property type="match status" value="1"/>
</dbReference>
<dbReference type="GO" id="GO:0006952">
    <property type="term" value="P:defense response"/>
    <property type="evidence" value="ECO:0007669"/>
    <property type="project" value="UniProtKB-KW"/>
</dbReference>
<dbReference type="InterPro" id="IPR015943">
    <property type="entry name" value="WD40/YVTN_repeat-like_dom_sf"/>
</dbReference>
<feature type="region of interest" description="Disordered" evidence="11">
    <location>
        <begin position="1"/>
        <end position="43"/>
    </location>
</feature>
<dbReference type="Pfam" id="PF00400">
    <property type="entry name" value="WD40"/>
    <property type="match status" value="2"/>
</dbReference>
<dbReference type="Gene3D" id="2.60.40.150">
    <property type="entry name" value="C2 domain"/>
    <property type="match status" value="2"/>
</dbReference>
<dbReference type="Gene3D" id="2.130.10.10">
    <property type="entry name" value="YVTN repeat-like/Quinoprotein amine dehydrogenase"/>
    <property type="match status" value="2"/>
</dbReference>
<dbReference type="CDD" id="cd01459">
    <property type="entry name" value="vWA_copine_like"/>
    <property type="match status" value="1"/>
</dbReference>
<accession>A0AAD6PX37</accession>
<evidence type="ECO:0000313" key="14">
    <source>
        <dbReference type="Proteomes" id="UP001164929"/>
    </source>
</evidence>
<dbReference type="SMART" id="SM00239">
    <property type="entry name" value="C2"/>
    <property type="match status" value="2"/>
</dbReference>
<dbReference type="PANTHER" id="PTHR10857">
    <property type="entry name" value="COPINE"/>
    <property type="match status" value="1"/>
</dbReference>
<feature type="region of interest" description="Disordered" evidence="11">
    <location>
        <begin position="92"/>
        <end position="145"/>
    </location>
</feature>
<comment type="caution">
    <text evidence="13">The sequence shown here is derived from an EMBL/GenBank/DDBJ whole genome shotgun (WGS) entry which is preliminary data.</text>
</comment>
<evidence type="ECO:0000259" key="12">
    <source>
        <dbReference type="PROSITE" id="PS50004"/>
    </source>
</evidence>
<keyword evidence="3" id="KW-1003">Cell membrane</keyword>
<dbReference type="CDD" id="cd04048">
    <property type="entry name" value="C2A_Copine"/>
    <property type="match status" value="1"/>
</dbReference>
<comment type="subcellular location">
    <subcellularLocation>
        <location evidence="1">Cell membrane</location>
        <topology evidence="1">Lipid-anchor</topology>
    </subcellularLocation>
</comment>
<dbReference type="FunFam" id="2.60.40.150:FF:000197">
    <property type="entry name" value="Protein BONZAI 1 isoform A"/>
    <property type="match status" value="1"/>
</dbReference>
<gene>
    <name evidence="13" type="ORF">NC653_035226</name>
</gene>
<dbReference type="InterPro" id="IPR036322">
    <property type="entry name" value="WD40_repeat_dom_sf"/>
</dbReference>
<evidence type="ECO:0000256" key="3">
    <source>
        <dbReference type="ARBA" id="ARBA00022475"/>
    </source>
</evidence>
<feature type="compositionally biased region" description="Polar residues" evidence="11">
    <location>
        <begin position="129"/>
        <end position="138"/>
    </location>
</feature>
<dbReference type="InterPro" id="IPR001680">
    <property type="entry name" value="WD40_rpt"/>
</dbReference>
<dbReference type="InterPro" id="IPR035892">
    <property type="entry name" value="C2_domain_sf"/>
</dbReference>
<evidence type="ECO:0000256" key="10">
    <source>
        <dbReference type="PROSITE-ProRule" id="PRU00221"/>
    </source>
</evidence>
<evidence type="ECO:0000256" key="1">
    <source>
        <dbReference type="ARBA" id="ARBA00004193"/>
    </source>
</evidence>
<keyword evidence="7" id="KW-0106">Calcium</keyword>
<name>A0AAD6PX37_9ROSI</name>
<keyword evidence="5" id="KW-0677">Repeat</keyword>
<protein>
    <recommendedName>
        <fullName evidence="12">C2 domain-containing protein</fullName>
    </recommendedName>
</protein>
<dbReference type="GO" id="GO:0046872">
    <property type="term" value="F:metal ion binding"/>
    <property type="evidence" value="ECO:0007669"/>
    <property type="project" value="UniProtKB-KW"/>
</dbReference>
<dbReference type="CDD" id="cd04047">
    <property type="entry name" value="C2B_Copine"/>
    <property type="match status" value="1"/>
</dbReference>
<keyword evidence="6" id="KW-0611">Plant defense</keyword>
<dbReference type="SUPFAM" id="SSF49562">
    <property type="entry name" value="C2 domain (Calcium/lipid-binding domain, CaLB)"/>
    <property type="match status" value="2"/>
</dbReference>
<dbReference type="PROSITE" id="PS50082">
    <property type="entry name" value="WD_REPEATS_2"/>
    <property type="match status" value="1"/>
</dbReference>
<dbReference type="AlphaFoldDB" id="A0AAD6PX37"/>
<keyword evidence="10" id="KW-0853">WD repeat</keyword>
<evidence type="ECO:0000256" key="8">
    <source>
        <dbReference type="ARBA" id="ARBA00023136"/>
    </source>
</evidence>
<dbReference type="GO" id="GO:0071277">
    <property type="term" value="P:cellular response to calcium ion"/>
    <property type="evidence" value="ECO:0007669"/>
    <property type="project" value="TreeGrafter"/>
</dbReference>
<keyword evidence="9" id="KW-0449">Lipoprotein</keyword>
<organism evidence="13 14">
    <name type="scientific">Populus alba x Populus x berolinensis</name>
    <dbReference type="NCBI Taxonomy" id="444605"/>
    <lineage>
        <taxon>Eukaryota</taxon>
        <taxon>Viridiplantae</taxon>
        <taxon>Streptophyta</taxon>
        <taxon>Embryophyta</taxon>
        <taxon>Tracheophyta</taxon>
        <taxon>Spermatophyta</taxon>
        <taxon>Magnoliopsida</taxon>
        <taxon>eudicotyledons</taxon>
        <taxon>Gunneridae</taxon>
        <taxon>Pentapetalae</taxon>
        <taxon>rosids</taxon>
        <taxon>fabids</taxon>
        <taxon>Malpighiales</taxon>
        <taxon>Salicaceae</taxon>
        <taxon>Saliceae</taxon>
        <taxon>Populus</taxon>
    </lineage>
</organism>
<keyword evidence="14" id="KW-1185">Reference proteome</keyword>
<feature type="repeat" description="WD" evidence="10">
    <location>
        <begin position="255"/>
        <end position="290"/>
    </location>
</feature>
<evidence type="ECO:0000256" key="6">
    <source>
        <dbReference type="ARBA" id="ARBA00022821"/>
    </source>
</evidence>
<dbReference type="SUPFAM" id="SSF50978">
    <property type="entry name" value="WD40 repeat-like"/>
    <property type="match status" value="1"/>
</dbReference>
<evidence type="ECO:0000313" key="13">
    <source>
        <dbReference type="EMBL" id="KAJ6970884.1"/>
    </source>
</evidence>
<dbReference type="EMBL" id="JAQIZT010000015">
    <property type="protein sequence ID" value="KAJ6970884.1"/>
    <property type="molecule type" value="Genomic_DNA"/>
</dbReference>
<proteinExistence type="inferred from homology"/>
<dbReference type="SMART" id="SM00327">
    <property type="entry name" value="VWA"/>
    <property type="match status" value="1"/>
</dbReference>
<evidence type="ECO:0000256" key="9">
    <source>
        <dbReference type="ARBA" id="ARBA00023288"/>
    </source>
</evidence>
<keyword evidence="8" id="KW-0472">Membrane</keyword>
<dbReference type="InterPro" id="IPR010734">
    <property type="entry name" value="Copine_C"/>
</dbReference>
<reference evidence="13" key="1">
    <citation type="journal article" date="2023" name="Mol. Ecol. Resour.">
        <title>Chromosome-level genome assembly of a triploid poplar Populus alba 'Berolinensis'.</title>
        <authorList>
            <person name="Chen S."/>
            <person name="Yu Y."/>
            <person name="Wang X."/>
            <person name="Wang S."/>
            <person name="Zhang T."/>
            <person name="Zhou Y."/>
            <person name="He R."/>
            <person name="Meng N."/>
            <person name="Wang Y."/>
            <person name="Liu W."/>
            <person name="Liu Z."/>
            <person name="Liu J."/>
            <person name="Guo Q."/>
            <person name="Huang H."/>
            <person name="Sederoff R.R."/>
            <person name="Wang G."/>
            <person name="Qu G."/>
            <person name="Chen S."/>
        </authorList>
    </citation>
    <scope>NUCLEOTIDE SEQUENCE</scope>
    <source>
        <strain evidence="13">SC-2020</strain>
    </source>
</reference>
<dbReference type="SUPFAM" id="SSF53300">
    <property type="entry name" value="vWA-like"/>
    <property type="match status" value="1"/>
</dbReference>
<comment type="similarity">
    <text evidence="2">Belongs to the copine family.</text>
</comment>
<dbReference type="SMART" id="SM00320">
    <property type="entry name" value="WD40"/>
    <property type="match status" value="4"/>
</dbReference>
<dbReference type="InterPro" id="IPR037768">
    <property type="entry name" value="C2B_Copine"/>
</dbReference>
<feature type="domain" description="C2" evidence="12">
    <location>
        <begin position="567"/>
        <end position="700"/>
    </location>
</feature>
<keyword evidence="4" id="KW-0479">Metal-binding</keyword>
<dbReference type="PROSITE" id="PS50004">
    <property type="entry name" value="C2"/>
    <property type="match status" value="2"/>
</dbReference>
<evidence type="ECO:0000256" key="4">
    <source>
        <dbReference type="ARBA" id="ARBA00022723"/>
    </source>
</evidence>
<evidence type="ECO:0000256" key="2">
    <source>
        <dbReference type="ARBA" id="ARBA00009048"/>
    </source>
</evidence>
<feature type="domain" description="C2" evidence="12">
    <location>
        <begin position="716"/>
        <end position="840"/>
    </location>
</feature>
<dbReference type="Pfam" id="PF00168">
    <property type="entry name" value="C2"/>
    <property type="match status" value="2"/>
</dbReference>
<evidence type="ECO:0000256" key="11">
    <source>
        <dbReference type="SAM" id="MobiDB-lite"/>
    </source>
</evidence>
<evidence type="ECO:0000256" key="5">
    <source>
        <dbReference type="ARBA" id="ARBA00022737"/>
    </source>
</evidence>
<dbReference type="GO" id="GO:0005544">
    <property type="term" value="F:calcium-dependent phospholipid binding"/>
    <property type="evidence" value="ECO:0007669"/>
    <property type="project" value="InterPro"/>
</dbReference>
<sequence>MSKPSPILKKPKVEQQNNDDDNEVSLNQECKENNGREEEEYSMEEQKVALIALIEHRSRELQHLKQRVSYYQTQLVEAEKRLEESQVKLGRLSGKGNATAPNKPSVENGIKNVKVERKSPSPVRVNEASPGSQPQSRTELVIPKVPQPLTLVGSGARISSCSSAQPSSSTPSNGVANVKVEKLNSVADVKVEKSNSDVKVERSYKSSSPDVEVIEIQDRGTKRKIEQKEHKELIPLVSRSSSPCTVHCHTSNHIPSQHKRKLRSVAVCPANDQLFVSSALDGMVHLWQLQARGSGASILSTTDCVSPLQRRWPEDIAWHPLGNSLFSAYTADSGDSQISILNLNKMQGRARVTFLDDKPHIKGTINSIEFMPWENICFVTGCSDHGVVLWNEKDDENSWKPKILHRNLHSSAVMGVAGMQQKQIVLSAGADKRIVGFDVQVGRADFKHQLDSKCMSVLPNPCDFNLFMVQTGTHGNQLRLFDIRLKQMEIHSFGFKQESSDSQSALINQAWSPDGLYLTSGSVDPVIHIFDISCYLVDSVSCWRSIMGNCCSDVAGGRAAVGGSGAAAGNDAVDHFLKSRGMYGSQMELSFSATNLRDRDVLSKSDPILIGYMKGKDGTLAEVFRTEVVLNSLNPTWITKHMITFQFEAVQTLVFHAYDVDTQFHNIDVKMLKLEELQFLGEASCVLSEVVTRPSRSLTLDLLFREDPTMSGNPRHCGQLIVHAEECISSKTTMEMVLRCSDLEHKDLFSKSDPFLLISKIVEVGLPIPVCKTEVLKNDHNPVWKPIYLSIQQVGSKENPLMIECFNFNGSGKHDLIGKVKKSLVELEKLHSNGEGENLFLPTTVGHNHQNKVLKSQLFVDKFSQSSQWTFLDYLAGGWELNFMVAVDFTASNGNPRLPDSLHYLDPSGRLNAYQRAIIEVGEVLKFYDSDNHFPAWGFGARPIDGPVSHCFNLNGSNNHCEVKFFEIRSQMFLLYLQCLCFKRMPLFQVDGIQGIMTAYTSALHNVSLAGPTLFGPVISNAALIASQSPANGGKKYFVLLIITDGVVTDLQETKDAIVKASDLPLSILIVGVGGADFKEMEILDADKGERLESSSGRVASRDIVQFMPFRDVQSGEIAVVQALLAELPTQFLSYMRSRDDIQPNI</sequence>
<dbReference type="InterPro" id="IPR002035">
    <property type="entry name" value="VWF_A"/>
</dbReference>